<dbReference type="EMBL" id="CAJFDH010000006">
    <property type="protein sequence ID" value="CAD5229102.1"/>
    <property type="molecule type" value="Genomic_DNA"/>
</dbReference>
<organism evidence="5 6">
    <name type="scientific">Bursaphelenchus okinawaensis</name>
    <dbReference type="NCBI Taxonomy" id="465554"/>
    <lineage>
        <taxon>Eukaryota</taxon>
        <taxon>Metazoa</taxon>
        <taxon>Ecdysozoa</taxon>
        <taxon>Nematoda</taxon>
        <taxon>Chromadorea</taxon>
        <taxon>Rhabditida</taxon>
        <taxon>Tylenchina</taxon>
        <taxon>Tylenchomorpha</taxon>
        <taxon>Aphelenchoidea</taxon>
        <taxon>Aphelenchoididae</taxon>
        <taxon>Bursaphelenchus</taxon>
    </lineage>
</organism>
<keyword evidence="2" id="KW-0227">DNA damage</keyword>
<keyword evidence="6" id="KW-1185">Reference proteome</keyword>
<reference evidence="5" key="1">
    <citation type="submission" date="2020-09" db="EMBL/GenBank/DDBJ databases">
        <authorList>
            <person name="Kikuchi T."/>
        </authorList>
    </citation>
    <scope>NUCLEOTIDE SEQUENCE</scope>
    <source>
        <strain evidence="5">SH1</strain>
    </source>
</reference>
<evidence type="ECO:0000313" key="5">
    <source>
        <dbReference type="EMBL" id="CAD5229102.1"/>
    </source>
</evidence>
<gene>
    <name evidence="5" type="ORF">BOKJ2_LOCUS13161</name>
</gene>
<dbReference type="EMBL" id="CAJFCW020000006">
    <property type="protein sequence ID" value="CAG9125777.1"/>
    <property type="molecule type" value="Genomic_DNA"/>
</dbReference>
<evidence type="ECO:0000259" key="4">
    <source>
        <dbReference type="Pfam" id="PF08573"/>
    </source>
</evidence>
<dbReference type="Proteomes" id="UP000783686">
    <property type="component" value="Unassembled WGS sequence"/>
</dbReference>
<dbReference type="OrthoDB" id="5801062at2759"/>
<dbReference type="Pfam" id="PF08573">
    <property type="entry name" value="SAE2"/>
    <property type="match status" value="1"/>
</dbReference>
<dbReference type="AlphaFoldDB" id="A0A811LPL4"/>
<evidence type="ECO:0000256" key="3">
    <source>
        <dbReference type="ARBA" id="ARBA00023242"/>
    </source>
</evidence>
<dbReference type="Proteomes" id="UP000614601">
    <property type="component" value="Unassembled WGS sequence"/>
</dbReference>
<comment type="caution">
    <text evidence="5">The sequence shown here is derived from an EMBL/GenBank/DDBJ whole genome shotgun (WGS) entry which is preliminary data.</text>
</comment>
<name>A0A811LPL4_9BILA</name>
<evidence type="ECO:0000313" key="6">
    <source>
        <dbReference type="Proteomes" id="UP000614601"/>
    </source>
</evidence>
<sequence length="166" mass="19567">MFNSRLIKTGIKTEEKENEKGLVNVDDFKPRTSVLCTPPKASVKRRINSPNSKWAEIQARLRSPSFKKKIEEETEQIMKVEVKYNAKDRESRCKMHAKDDCACCRPYYDALGLSEEETKKRIQQVGKHRALHHYDKTPPRYWDLEMRVFKSPKNSPSRTVVKKRRK</sequence>
<keyword evidence="3" id="KW-0539">Nucleus</keyword>
<comment type="subcellular location">
    <subcellularLocation>
        <location evidence="1">Nucleus</location>
    </subcellularLocation>
</comment>
<protein>
    <recommendedName>
        <fullName evidence="4">DNA endonuclease activator Ctp1 C-terminal domain-containing protein</fullName>
    </recommendedName>
</protein>
<dbReference type="InterPro" id="IPR013882">
    <property type="entry name" value="Ctp1_C"/>
</dbReference>
<proteinExistence type="predicted"/>
<evidence type="ECO:0000256" key="1">
    <source>
        <dbReference type="ARBA" id="ARBA00004123"/>
    </source>
</evidence>
<feature type="domain" description="DNA endonuclease activator Ctp1 C-terminal" evidence="4">
    <location>
        <begin position="114"/>
        <end position="146"/>
    </location>
</feature>
<dbReference type="GO" id="GO:0005634">
    <property type="term" value="C:nucleus"/>
    <property type="evidence" value="ECO:0007669"/>
    <property type="project" value="UniProtKB-SubCell"/>
</dbReference>
<evidence type="ECO:0000256" key="2">
    <source>
        <dbReference type="ARBA" id="ARBA00022763"/>
    </source>
</evidence>
<accession>A0A811LPL4</accession>
<dbReference type="GO" id="GO:0006281">
    <property type="term" value="P:DNA repair"/>
    <property type="evidence" value="ECO:0007669"/>
    <property type="project" value="InterPro"/>
</dbReference>